<evidence type="ECO:0000313" key="2">
    <source>
        <dbReference type="EMBL" id="KZT50066.1"/>
    </source>
</evidence>
<feature type="region of interest" description="Disordered" evidence="1">
    <location>
        <begin position="740"/>
        <end position="860"/>
    </location>
</feature>
<keyword evidence="3" id="KW-1185">Reference proteome</keyword>
<feature type="region of interest" description="Disordered" evidence="1">
    <location>
        <begin position="138"/>
        <end position="166"/>
    </location>
</feature>
<dbReference type="AlphaFoldDB" id="A0A165C0T6"/>
<evidence type="ECO:0000256" key="1">
    <source>
        <dbReference type="SAM" id="MobiDB-lite"/>
    </source>
</evidence>
<dbReference type="Proteomes" id="UP000076842">
    <property type="component" value="Unassembled WGS sequence"/>
</dbReference>
<name>A0A165C0T6_9BASI</name>
<reference evidence="2 3" key="1">
    <citation type="journal article" date="2016" name="Mol. Biol. Evol.">
        <title>Comparative Genomics of Early-Diverging Mushroom-Forming Fungi Provides Insights into the Origins of Lignocellulose Decay Capabilities.</title>
        <authorList>
            <person name="Nagy L.G."/>
            <person name="Riley R."/>
            <person name="Tritt A."/>
            <person name="Adam C."/>
            <person name="Daum C."/>
            <person name="Floudas D."/>
            <person name="Sun H."/>
            <person name="Yadav J.S."/>
            <person name="Pangilinan J."/>
            <person name="Larsson K.H."/>
            <person name="Matsuura K."/>
            <person name="Barry K."/>
            <person name="Labutti K."/>
            <person name="Kuo R."/>
            <person name="Ohm R.A."/>
            <person name="Bhattacharya S.S."/>
            <person name="Shirouzu T."/>
            <person name="Yoshinaga Y."/>
            <person name="Martin F.M."/>
            <person name="Grigoriev I.V."/>
            <person name="Hibbett D.S."/>
        </authorList>
    </citation>
    <scope>NUCLEOTIDE SEQUENCE [LARGE SCALE GENOMIC DNA]</scope>
    <source>
        <strain evidence="2 3">HHB12733</strain>
    </source>
</reference>
<dbReference type="InParanoid" id="A0A165C0T6"/>
<evidence type="ECO:0000313" key="3">
    <source>
        <dbReference type="Proteomes" id="UP000076842"/>
    </source>
</evidence>
<gene>
    <name evidence="2" type="ORF">CALCODRAFT_225811</name>
</gene>
<proteinExistence type="predicted"/>
<feature type="compositionally biased region" description="Polar residues" evidence="1">
    <location>
        <begin position="804"/>
        <end position="821"/>
    </location>
</feature>
<feature type="region of interest" description="Disordered" evidence="1">
    <location>
        <begin position="690"/>
        <end position="713"/>
    </location>
</feature>
<sequence length="860" mass="92744">MDQPLEELKEFVICTKEENAEKPLEWQTLRTLRKAHVENEVCLRRRPVADATVSLLQAEAAGTDALFKALVSHPGPGEHCPSAREAFLKERDCVRARRVETVSRLGKALGSRLPLPDVAAEWAAVTRPGRARLVDHSVQEIARDGRGGEDDEEEGEDEGPDPSRLGAAYALASSGWPSLRAPDGQSAISSIQVNSAWLHPAFPERVEHVTYIPTTEIRSLVLRLQGRAEPFLVPVHARNMVWVEAALSWLVEGAVLADMVAPQERGAEPWCHKHPSAVSTTVGVISLVDPAGPPLPADVRSRFEAGPVVLTHGLAREQDVLEVALAGSTILTVFDQALADNGPAPSSQKAITCLSELEERAKHDRKKAFLYTWDVPSGDLELQAASQLRSLSMDAVAWAATRHIAERDGTMGGSSLARPRMRRLLLLTPGAIVGHDAGGLCAPHGACLHLTVLRGSLLLFFSLGGAAELAAGHGERRGGQYAWKELLPGDEAYFPPGTLLTAVAGGGRPEEQAAAETAEMAVAEFGYFFSPLHLYNTVLTKAVLSGRDLATFPAEEACPAVEEALLLYVWKEVHWRREALEGRENSLMKLNRPAFEARFGNKHTFPADLIGLASLVYMNTISPAQLAPMGLSDAGVTSLVASWNMRRVACTNDLIVMCFGSYVDFYKYWAPRFLGPNMTLLRLHIEGDLGPTGDRGSSRQAKEAAGSETEAGQEFEAMANMLRLKLQKYERPGLEACMTGTLRGRADPPGGEPAQTRVPTGVGLKTPASQRGAGVMSVGGDTDLGLPSPPQTDRREGGEGVGRTASTGPATSNLSGSTAMTSRKRPRDLDPHSPTAQLDEARKRRKNVAEQHTAVSVRVR</sequence>
<accession>A0A165C0T6</accession>
<feature type="compositionally biased region" description="Acidic residues" evidence="1">
    <location>
        <begin position="149"/>
        <end position="160"/>
    </location>
</feature>
<dbReference type="EMBL" id="KV424247">
    <property type="protein sequence ID" value="KZT50066.1"/>
    <property type="molecule type" value="Genomic_DNA"/>
</dbReference>
<organism evidence="2 3">
    <name type="scientific">Calocera cornea HHB12733</name>
    <dbReference type="NCBI Taxonomy" id="1353952"/>
    <lineage>
        <taxon>Eukaryota</taxon>
        <taxon>Fungi</taxon>
        <taxon>Dikarya</taxon>
        <taxon>Basidiomycota</taxon>
        <taxon>Agaricomycotina</taxon>
        <taxon>Dacrymycetes</taxon>
        <taxon>Dacrymycetales</taxon>
        <taxon>Dacrymycetaceae</taxon>
        <taxon>Calocera</taxon>
    </lineage>
</organism>
<protein>
    <submittedName>
        <fullName evidence="2">Uncharacterized protein</fullName>
    </submittedName>
</protein>
<feature type="compositionally biased region" description="Basic and acidic residues" evidence="1">
    <location>
        <begin position="138"/>
        <end position="148"/>
    </location>
</feature>